<comment type="caution">
    <text evidence="1">The sequence shown here is derived from an EMBL/GenBank/DDBJ whole genome shotgun (WGS) entry which is preliminary data.</text>
</comment>
<proteinExistence type="predicted"/>
<protein>
    <submittedName>
        <fullName evidence="1">Uncharacterized protein</fullName>
    </submittedName>
</protein>
<reference evidence="1" key="1">
    <citation type="submission" date="2022-04" db="EMBL/GenBank/DDBJ databases">
        <title>Chromosome-scale genome assembly of Holotrichia oblita Faldermann.</title>
        <authorList>
            <person name="Rongchong L."/>
        </authorList>
    </citation>
    <scope>NUCLEOTIDE SEQUENCE</scope>
    <source>
        <strain evidence="1">81SQS9</strain>
    </source>
</reference>
<dbReference type="Proteomes" id="UP001056778">
    <property type="component" value="Chromosome 1"/>
</dbReference>
<evidence type="ECO:0000313" key="2">
    <source>
        <dbReference type="Proteomes" id="UP001056778"/>
    </source>
</evidence>
<gene>
    <name evidence="1" type="ORF">MML48_1g03082</name>
</gene>
<organism evidence="1 2">
    <name type="scientific">Holotrichia oblita</name>
    <name type="common">Chafer beetle</name>
    <dbReference type="NCBI Taxonomy" id="644536"/>
    <lineage>
        <taxon>Eukaryota</taxon>
        <taxon>Metazoa</taxon>
        <taxon>Ecdysozoa</taxon>
        <taxon>Arthropoda</taxon>
        <taxon>Hexapoda</taxon>
        <taxon>Insecta</taxon>
        <taxon>Pterygota</taxon>
        <taxon>Neoptera</taxon>
        <taxon>Endopterygota</taxon>
        <taxon>Coleoptera</taxon>
        <taxon>Polyphaga</taxon>
        <taxon>Scarabaeiformia</taxon>
        <taxon>Scarabaeidae</taxon>
        <taxon>Melolonthinae</taxon>
        <taxon>Holotrichia</taxon>
    </lineage>
</organism>
<name>A0ACB9TYQ3_HOLOL</name>
<accession>A0ACB9TYQ3</accession>
<dbReference type="EMBL" id="CM043015">
    <property type="protein sequence ID" value="KAI4471981.1"/>
    <property type="molecule type" value="Genomic_DNA"/>
</dbReference>
<keyword evidence="2" id="KW-1185">Reference proteome</keyword>
<evidence type="ECO:0000313" key="1">
    <source>
        <dbReference type="EMBL" id="KAI4471981.1"/>
    </source>
</evidence>
<sequence length="155" mass="16953">MNPSRIYNLDETSTTTVQNPKEIIAEKGIKQVSSSTSGEREILVTTGAIICAVGTFFPPAIIFPRKFFKQHMLHGSPHGTLGLANPSAWLTSELFPKVMDHFISLSHSTKENPSLLIYDNLDAHLSIEVVDKARAALQPQAAALWAIQGGLQRCN</sequence>